<gene>
    <name evidence="3" type="ORF">OSTQU699_LOCUS470</name>
</gene>
<feature type="transmembrane region" description="Helical" evidence="2">
    <location>
        <begin position="551"/>
        <end position="577"/>
    </location>
</feature>
<comment type="caution">
    <text evidence="3">The sequence shown here is derived from an EMBL/GenBank/DDBJ whole genome shotgun (WGS) entry which is preliminary data.</text>
</comment>
<reference evidence="3" key="1">
    <citation type="submission" date="2020-12" db="EMBL/GenBank/DDBJ databases">
        <authorList>
            <person name="Iha C."/>
        </authorList>
    </citation>
    <scope>NUCLEOTIDE SEQUENCE</scope>
</reference>
<dbReference type="EMBL" id="CAJHUC010000306">
    <property type="protein sequence ID" value="CAD7695110.1"/>
    <property type="molecule type" value="Genomic_DNA"/>
</dbReference>
<keyword evidence="2" id="KW-1133">Transmembrane helix</keyword>
<evidence type="ECO:0000313" key="3">
    <source>
        <dbReference type="EMBL" id="CAD7695110.1"/>
    </source>
</evidence>
<feature type="region of interest" description="Disordered" evidence="1">
    <location>
        <begin position="26"/>
        <end position="45"/>
    </location>
</feature>
<protein>
    <submittedName>
        <fullName evidence="3">Uncharacterized protein</fullName>
    </submittedName>
</protein>
<name>A0A8S1ILH8_9CHLO</name>
<evidence type="ECO:0000256" key="1">
    <source>
        <dbReference type="SAM" id="MobiDB-lite"/>
    </source>
</evidence>
<proteinExistence type="predicted"/>
<dbReference type="Proteomes" id="UP000708148">
    <property type="component" value="Unassembled WGS sequence"/>
</dbReference>
<feature type="transmembrane region" description="Helical" evidence="2">
    <location>
        <begin position="472"/>
        <end position="496"/>
    </location>
</feature>
<dbReference type="AlphaFoldDB" id="A0A8S1ILH8"/>
<keyword evidence="2" id="KW-0812">Transmembrane</keyword>
<keyword evidence="4" id="KW-1185">Reference proteome</keyword>
<feature type="transmembrane region" description="Helical" evidence="2">
    <location>
        <begin position="621"/>
        <end position="640"/>
    </location>
</feature>
<organism evidence="3 4">
    <name type="scientific">Ostreobium quekettii</name>
    <dbReference type="NCBI Taxonomy" id="121088"/>
    <lineage>
        <taxon>Eukaryota</taxon>
        <taxon>Viridiplantae</taxon>
        <taxon>Chlorophyta</taxon>
        <taxon>core chlorophytes</taxon>
        <taxon>Ulvophyceae</taxon>
        <taxon>TCBD clade</taxon>
        <taxon>Bryopsidales</taxon>
        <taxon>Ostreobineae</taxon>
        <taxon>Ostreobiaceae</taxon>
        <taxon>Ostreobium</taxon>
    </lineage>
</organism>
<evidence type="ECO:0000256" key="2">
    <source>
        <dbReference type="SAM" id="Phobius"/>
    </source>
</evidence>
<evidence type="ECO:0000313" key="4">
    <source>
        <dbReference type="Proteomes" id="UP000708148"/>
    </source>
</evidence>
<sequence>MCTPKRGDKTFVRGISRKSAARCSDLKPLMHGEEPAQGGHPRAAPLRNSKRKLVTSFLLKAAAFLVVVSSLPPEAHCQTLGRIGILGGYRMAEALRQKYMTCLILSFYGLSKDPSTYLTQTLGNDFPVENAELHHNLTVETPNLLQSDGFEGKAKFGDDKTLTIKAARYYCRCLDPNCVTSRALLKRGGSDQCLMLVNASDPSIALNCGDFLSFVDPMRVEAEEHLPNLPLDRVFLNDSRQQAFLNDIPEETLDKEVNKEVHGLVRALRSRESGQVLDFLTQEYQWRRLAAEEDPAALAAGLKNFQGFARRTVLDPTKLDGNSGIWVYRRNRTDGIIIATVNGTIVYPELTAANTEELTQLLSPYAQSNISFSGSQSLVDAQDAQSCFAIGPDFVAFDRNETLYKLVAEVNENGESLSCLEEGLSQEILVGVSGANRLGRTIDIAEVALPTLETEVAIADREAPVPASRIEIALVILAATLTLVTDPITSVTELFIRRVRRANRWLAERMVRVAGSLGNTANHCSGRCGCVADCMGQGACTTCLGKVGRAILAALVIVLPDFIGFWFPFVPLIVLLVNEFKVNSWSHTTYDVNVMRIRQPASNSTILVNTAITVTTEQNSLILKLVLVLAALILAIALALHWRKIQRWILVSWRTCAGRDIAKLQLGQSSRDGDWFDKWLWSMLCDNCKDLVQNPEEEIQKMSERYTV</sequence>
<accession>A0A8S1ILH8</accession>
<keyword evidence="2" id="KW-0472">Membrane</keyword>